<evidence type="ECO:0000256" key="2">
    <source>
        <dbReference type="ARBA" id="ARBA00022475"/>
    </source>
</evidence>
<gene>
    <name evidence="12" type="ORF">jhhlp_008112</name>
</gene>
<feature type="compositionally biased region" description="Low complexity" evidence="8">
    <location>
        <begin position="206"/>
        <end position="226"/>
    </location>
</feature>
<name>A0A2N3MZH8_9PEZI</name>
<keyword evidence="3" id="KW-0336">GPI-anchor</keyword>
<keyword evidence="4 10" id="KW-0732">Signal</keyword>
<feature type="region of interest" description="Disordered" evidence="8">
    <location>
        <begin position="188"/>
        <end position="226"/>
    </location>
</feature>
<keyword evidence="7" id="KW-0449">Lipoprotein</keyword>
<evidence type="ECO:0000256" key="4">
    <source>
        <dbReference type="ARBA" id="ARBA00022729"/>
    </source>
</evidence>
<accession>A0A2N3MZH8</accession>
<dbReference type="AlphaFoldDB" id="A0A2N3MZH8"/>
<dbReference type="Proteomes" id="UP000233524">
    <property type="component" value="Unassembled WGS sequence"/>
</dbReference>
<protein>
    <recommendedName>
        <fullName evidence="11">Copper acquisition factor BIM1-like domain-containing protein</fullName>
    </recommendedName>
</protein>
<dbReference type="InParanoid" id="A0A2N3MZH8"/>
<evidence type="ECO:0000256" key="6">
    <source>
        <dbReference type="ARBA" id="ARBA00023180"/>
    </source>
</evidence>
<evidence type="ECO:0000256" key="10">
    <source>
        <dbReference type="SAM" id="SignalP"/>
    </source>
</evidence>
<keyword evidence="6" id="KW-0325">Glycoprotein</keyword>
<evidence type="ECO:0000256" key="5">
    <source>
        <dbReference type="ARBA" id="ARBA00023136"/>
    </source>
</evidence>
<comment type="caution">
    <text evidence="12">The sequence shown here is derived from an EMBL/GenBank/DDBJ whole genome shotgun (WGS) entry which is preliminary data.</text>
</comment>
<evidence type="ECO:0000256" key="1">
    <source>
        <dbReference type="ARBA" id="ARBA00004609"/>
    </source>
</evidence>
<dbReference type="GO" id="GO:0005886">
    <property type="term" value="C:plasma membrane"/>
    <property type="evidence" value="ECO:0007669"/>
    <property type="project" value="UniProtKB-SubCell"/>
</dbReference>
<dbReference type="PANTHER" id="PTHR34992">
    <property type="entry name" value="HYPHAL ANASTAMOSIS-7 PROTEIN"/>
    <property type="match status" value="1"/>
</dbReference>
<evidence type="ECO:0000256" key="8">
    <source>
        <dbReference type="SAM" id="MobiDB-lite"/>
    </source>
</evidence>
<dbReference type="Pfam" id="PF20238">
    <property type="entry name" value="BIM1-like_dom"/>
    <property type="match status" value="1"/>
</dbReference>
<feature type="domain" description="Copper acquisition factor BIM1-like" evidence="11">
    <location>
        <begin position="27"/>
        <end position="183"/>
    </location>
</feature>
<organism evidence="12 13">
    <name type="scientific">Lomentospora prolificans</name>
    <dbReference type="NCBI Taxonomy" id="41688"/>
    <lineage>
        <taxon>Eukaryota</taxon>
        <taxon>Fungi</taxon>
        <taxon>Dikarya</taxon>
        <taxon>Ascomycota</taxon>
        <taxon>Pezizomycotina</taxon>
        <taxon>Sordariomycetes</taxon>
        <taxon>Hypocreomycetidae</taxon>
        <taxon>Microascales</taxon>
        <taxon>Microascaceae</taxon>
        <taxon>Lomentospora</taxon>
    </lineage>
</organism>
<feature type="compositionally biased region" description="Basic and acidic residues" evidence="8">
    <location>
        <begin position="188"/>
        <end position="205"/>
    </location>
</feature>
<dbReference type="EMBL" id="NLAX01001584">
    <property type="protein sequence ID" value="PKS05594.1"/>
    <property type="molecule type" value="Genomic_DNA"/>
</dbReference>
<evidence type="ECO:0000313" key="12">
    <source>
        <dbReference type="EMBL" id="PKS05594.1"/>
    </source>
</evidence>
<evidence type="ECO:0000313" key="13">
    <source>
        <dbReference type="Proteomes" id="UP000233524"/>
    </source>
</evidence>
<comment type="subcellular location">
    <subcellularLocation>
        <location evidence="1">Cell membrane</location>
        <topology evidence="1">Lipid-anchor</topology>
        <topology evidence="1">GPI-anchor</topology>
    </subcellularLocation>
</comment>
<feature type="signal peptide" evidence="10">
    <location>
        <begin position="1"/>
        <end position="18"/>
    </location>
</feature>
<dbReference type="VEuPathDB" id="FungiDB:jhhlp_008112"/>
<dbReference type="CDD" id="cd21176">
    <property type="entry name" value="LPMO_auxiliary-like"/>
    <property type="match status" value="1"/>
</dbReference>
<feature type="region of interest" description="Disordered" evidence="8">
    <location>
        <begin position="37"/>
        <end position="58"/>
    </location>
</feature>
<evidence type="ECO:0000256" key="7">
    <source>
        <dbReference type="ARBA" id="ARBA00023288"/>
    </source>
</evidence>
<keyword evidence="13" id="KW-1185">Reference proteome</keyword>
<reference evidence="12 13" key="1">
    <citation type="journal article" date="2017" name="G3 (Bethesda)">
        <title>First Draft Genome Sequence of the Pathogenic Fungus Lomentospora prolificans (Formerly Scedosporium prolificans).</title>
        <authorList>
            <person name="Luo R."/>
            <person name="Zimin A."/>
            <person name="Workman R."/>
            <person name="Fan Y."/>
            <person name="Pertea G."/>
            <person name="Grossman N."/>
            <person name="Wear M.P."/>
            <person name="Jia B."/>
            <person name="Miller H."/>
            <person name="Casadevall A."/>
            <person name="Timp W."/>
            <person name="Zhang S.X."/>
            <person name="Salzberg S.L."/>
        </authorList>
    </citation>
    <scope>NUCLEOTIDE SEQUENCE [LARGE SCALE GENOMIC DNA]</scope>
    <source>
        <strain evidence="12 13">JHH-5317</strain>
    </source>
</reference>
<feature type="transmembrane region" description="Helical" evidence="9">
    <location>
        <begin position="231"/>
        <end position="254"/>
    </location>
</feature>
<proteinExistence type="predicted"/>
<evidence type="ECO:0000259" key="11">
    <source>
        <dbReference type="Pfam" id="PF20238"/>
    </source>
</evidence>
<dbReference type="GO" id="GO:0098552">
    <property type="term" value="C:side of membrane"/>
    <property type="evidence" value="ECO:0007669"/>
    <property type="project" value="UniProtKB-KW"/>
</dbReference>
<sequence length="273" mass="29491">MLVRTIALLAIISSPVLAHSEEDLEHMGPLGMMWPPDRAWSEQKGRTAPCGSADGPGSRTDFPLSGGSLSLEQKEEAYDVEVSISFSENPATNEDFITIVPASHIRSLDMSHYCFDMPSLPSSAVAGLNATLQLRYTAEYIDPNHTHKFKRHTAENQTFYACSDITFVEPAVFTYTIPCFNVTADAHAGESGETGEEHEHSHENNETSSESTEGQSRASGSSGSSGLSKEAIAGVVIGCVVGVGIVASLGFYLYRRDRREKQVAQQIMAAGEK</sequence>
<feature type="chain" id="PRO_5014891257" description="Copper acquisition factor BIM1-like domain-containing protein" evidence="10">
    <location>
        <begin position="19"/>
        <end position="273"/>
    </location>
</feature>
<dbReference type="PANTHER" id="PTHR34992:SF5">
    <property type="entry name" value="ANCHORED PROTEIN, PUTATIVE (AFU_ORTHOLOGUE AFUA_6G02800)-RELATED"/>
    <property type="match status" value="1"/>
</dbReference>
<keyword evidence="2" id="KW-1003">Cell membrane</keyword>
<dbReference type="InterPro" id="IPR046530">
    <property type="entry name" value="BIM1-like_dom"/>
</dbReference>
<evidence type="ECO:0000256" key="3">
    <source>
        <dbReference type="ARBA" id="ARBA00022622"/>
    </source>
</evidence>
<keyword evidence="5 9" id="KW-0472">Membrane</keyword>
<evidence type="ECO:0000256" key="9">
    <source>
        <dbReference type="SAM" id="Phobius"/>
    </source>
</evidence>
<dbReference type="OrthoDB" id="2587363at2759"/>
<keyword evidence="9" id="KW-1133">Transmembrane helix</keyword>
<dbReference type="InterPro" id="IPR046936">
    <property type="entry name" value="BIM1-like"/>
</dbReference>
<keyword evidence="9" id="KW-0812">Transmembrane</keyword>